<evidence type="ECO:0000256" key="1">
    <source>
        <dbReference type="ARBA" id="ARBA00022679"/>
    </source>
</evidence>
<dbReference type="GO" id="GO:0016303">
    <property type="term" value="F:1-phosphatidylinositol-3-kinase activity"/>
    <property type="evidence" value="ECO:0007669"/>
    <property type="project" value="TreeGrafter"/>
</dbReference>
<dbReference type="EMBL" id="JWZT01003604">
    <property type="protein sequence ID" value="KII66151.1"/>
    <property type="molecule type" value="Genomic_DNA"/>
</dbReference>
<dbReference type="InterPro" id="IPR036940">
    <property type="entry name" value="PI3/4_kinase_cat_sf"/>
</dbReference>
<keyword evidence="5" id="KW-1185">Reference proteome</keyword>
<evidence type="ECO:0000313" key="4">
    <source>
        <dbReference type="EMBL" id="KII66151.1"/>
    </source>
</evidence>
<sequence>MEGMIHLVQDATTLGSIQSKRGFKQQILLEWFEDKLKEENRRTDQELDLGCRRFASSCAAYSVITYILGIGDRHNDNIMLHKSGRLFHIDFGHILGHFKSFYGIKRERAPFIMTKDFLYFASKGKMSKTDIQKYRDYCAELFVQLRESAYLILLPFVLMINSGLPELQSKEDVSYIFNAIDFKLDIPEAKKIFEEKFNESCEKSWSTELNFKAHNMRIAGSVKAKTSNSQIKNLIFDDQTEITEP</sequence>
<dbReference type="SMART" id="SM00146">
    <property type="entry name" value="PI3Kc"/>
    <property type="match status" value="1"/>
</dbReference>
<dbReference type="GO" id="GO:0016477">
    <property type="term" value="P:cell migration"/>
    <property type="evidence" value="ECO:0007669"/>
    <property type="project" value="TreeGrafter"/>
</dbReference>
<dbReference type="Proteomes" id="UP000031668">
    <property type="component" value="Unassembled WGS sequence"/>
</dbReference>
<dbReference type="OrthoDB" id="67688at2759"/>
<dbReference type="InterPro" id="IPR011009">
    <property type="entry name" value="Kinase-like_dom_sf"/>
</dbReference>
<proteinExistence type="predicted"/>
<comment type="caution">
    <text evidence="4">The sequence shown here is derived from an EMBL/GenBank/DDBJ whole genome shotgun (WGS) entry which is preliminary data.</text>
</comment>
<evidence type="ECO:0000259" key="3">
    <source>
        <dbReference type="PROSITE" id="PS50290"/>
    </source>
</evidence>
<dbReference type="InterPro" id="IPR000403">
    <property type="entry name" value="PI3/4_kinase_cat_dom"/>
</dbReference>
<dbReference type="InterPro" id="IPR018936">
    <property type="entry name" value="PI3/4_kinase_CS"/>
</dbReference>
<dbReference type="SUPFAM" id="SSF56112">
    <property type="entry name" value="Protein kinase-like (PK-like)"/>
    <property type="match status" value="1"/>
</dbReference>
<dbReference type="GO" id="GO:0043491">
    <property type="term" value="P:phosphatidylinositol 3-kinase/protein kinase B signal transduction"/>
    <property type="evidence" value="ECO:0007669"/>
    <property type="project" value="TreeGrafter"/>
</dbReference>
<evidence type="ECO:0000256" key="2">
    <source>
        <dbReference type="ARBA" id="ARBA00022777"/>
    </source>
</evidence>
<evidence type="ECO:0000313" key="5">
    <source>
        <dbReference type="Proteomes" id="UP000031668"/>
    </source>
</evidence>
<dbReference type="GO" id="GO:0005737">
    <property type="term" value="C:cytoplasm"/>
    <property type="evidence" value="ECO:0007669"/>
    <property type="project" value="TreeGrafter"/>
</dbReference>
<name>A0A0C2MG69_THEKT</name>
<dbReference type="GO" id="GO:0035005">
    <property type="term" value="F:1-phosphatidylinositol-4-phosphate 3-kinase activity"/>
    <property type="evidence" value="ECO:0007669"/>
    <property type="project" value="TreeGrafter"/>
</dbReference>
<feature type="domain" description="PI3K/PI4K catalytic" evidence="3">
    <location>
        <begin position="1"/>
        <end position="205"/>
    </location>
</feature>
<dbReference type="AlphaFoldDB" id="A0A0C2MG69"/>
<dbReference type="Pfam" id="PF00454">
    <property type="entry name" value="PI3_PI4_kinase"/>
    <property type="match status" value="1"/>
</dbReference>
<dbReference type="Gene3D" id="1.10.1070.11">
    <property type="entry name" value="Phosphatidylinositol 3-/4-kinase, catalytic domain"/>
    <property type="match status" value="1"/>
</dbReference>
<reference evidence="4 5" key="1">
    <citation type="journal article" date="2014" name="Genome Biol. Evol.">
        <title>The genome of the myxosporean Thelohanellus kitauei shows adaptations to nutrient acquisition within its fish host.</title>
        <authorList>
            <person name="Yang Y."/>
            <person name="Xiong J."/>
            <person name="Zhou Z."/>
            <person name="Huo F."/>
            <person name="Miao W."/>
            <person name="Ran C."/>
            <person name="Liu Y."/>
            <person name="Zhang J."/>
            <person name="Feng J."/>
            <person name="Wang M."/>
            <person name="Wang M."/>
            <person name="Wang L."/>
            <person name="Yao B."/>
        </authorList>
    </citation>
    <scope>NUCLEOTIDE SEQUENCE [LARGE SCALE GENOMIC DNA]</scope>
    <source>
        <strain evidence="4">Wuqing</strain>
    </source>
</reference>
<dbReference type="GO" id="GO:0048015">
    <property type="term" value="P:phosphatidylinositol-mediated signaling"/>
    <property type="evidence" value="ECO:0007669"/>
    <property type="project" value="TreeGrafter"/>
</dbReference>
<dbReference type="PANTHER" id="PTHR10048:SF14">
    <property type="entry name" value="LD28067P"/>
    <property type="match status" value="1"/>
</dbReference>
<accession>A0A0C2MG69</accession>
<dbReference type="PANTHER" id="PTHR10048">
    <property type="entry name" value="PHOSPHATIDYLINOSITOL KINASE"/>
    <property type="match status" value="1"/>
</dbReference>
<protein>
    <submittedName>
        <fullName evidence="4">Phosphatidylinositol 4,5-bisphosphate 3-kinase catalytic subunit gamma isoform</fullName>
    </submittedName>
</protein>
<keyword evidence="1" id="KW-0808">Transferase</keyword>
<gene>
    <name evidence="4" type="ORF">RF11_11973</name>
</gene>
<dbReference type="InterPro" id="IPR015433">
    <property type="entry name" value="PI3/4_kinase"/>
</dbReference>
<dbReference type="GO" id="GO:0005942">
    <property type="term" value="C:phosphatidylinositol 3-kinase complex"/>
    <property type="evidence" value="ECO:0007669"/>
    <property type="project" value="TreeGrafter"/>
</dbReference>
<dbReference type="PROSITE" id="PS00916">
    <property type="entry name" value="PI3_4_KINASE_2"/>
    <property type="match status" value="1"/>
</dbReference>
<dbReference type="GO" id="GO:0005886">
    <property type="term" value="C:plasma membrane"/>
    <property type="evidence" value="ECO:0007669"/>
    <property type="project" value="TreeGrafter"/>
</dbReference>
<dbReference type="PROSITE" id="PS50290">
    <property type="entry name" value="PI3_4_KINASE_3"/>
    <property type="match status" value="1"/>
</dbReference>
<keyword evidence="2 4" id="KW-0418">Kinase</keyword>
<organism evidence="4 5">
    <name type="scientific">Thelohanellus kitauei</name>
    <name type="common">Myxosporean</name>
    <dbReference type="NCBI Taxonomy" id="669202"/>
    <lineage>
        <taxon>Eukaryota</taxon>
        <taxon>Metazoa</taxon>
        <taxon>Cnidaria</taxon>
        <taxon>Myxozoa</taxon>
        <taxon>Myxosporea</taxon>
        <taxon>Bivalvulida</taxon>
        <taxon>Platysporina</taxon>
        <taxon>Myxobolidae</taxon>
        <taxon>Thelohanellus</taxon>
    </lineage>
</organism>